<dbReference type="Pfam" id="PF04255">
    <property type="entry name" value="DUF433"/>
    <property type="match status" value="1"/>
</dbReference>
<keyword evidence="3" id="KW-1185">Reference proteome</keyword>
<proteinExistence type="predicted"/>
<dbReference type="AlphaFoldDB" id="A0A225DNA0"/>
<dbReference type="PANTHER" id="PTHR34849">
    <property type="entry name" value="SSL5025 PROTEIN"/>
    <property type="match status" value="1"/>
</dbReference>
<organism evidence="1 3">
    <name type="scientific">Fimbriiglobus ruber</name>
    <dbReference type="NCBI Taxonomy" id="1908690"/>
    <lineage>
        <taxon>Bacteria</taxon>
        <taxon>Pseudomonadati</taxon>
        <taxon>Planctomycetota</taxon>
        <taxon>Planctomycetia</taxon>
        <taxon>Gemmatales</taxon>
        <taxon>Gemmataceae</taxon>
        <taxon>Fimbriiglobus</taxon>
    </lineage>
</organism>
<sequence length="109" mass="12084">MTTLKQVEQLITHLSPAEKIQLLQRVAEEIARDDIGIDSDPRICGGEARVRDTRIPVWVLVEAARQGQKDADILRAYPTLSAEGLAHAQVYARSHADEIDRDIQANEAA</sequence>
<evidence type="ECO:0000313" key="2">
    <source>
        <dbReference type="EMBL" id="OWK38970.1"/>
    </source>
</evidence>
<gene>
    <name evidence="1" type="ORF">FRUB_06312</name>
    <name evidence="2" type="ORF">FRUB_06346</name>
</gene>
<dbReference type="Gene3D" id="1.10.10.10">
    <property type="entry name" value="Winged helix-like DNA-binding domain superfamily/Winged helix DNA-binding domain"/>
    <property type="match status" value="1"/>
</dbReference>
<reference evidence="1" key="2">
    <citation type="journal article" date="2018" name="Appl. Environ. Microbiol.">
        <title>Genome Analysis of Fimbriiglobus ruber SP5(T), a Planctomycete with Confirmed Chitinolytic Capability.</title>
        <authorList>
            <person name="Ravin N.V."/>
            <person name="Rakitin A.L."/>
            <person name="Ivanova A.A."/>
            <person name="Beletsky A.V."/>
            <person name="Kulichevskaya I.S."/>
            <person name="Mardanov A.V."/>
            <person name="Dedysh S.N."/>
        </authorList>
    </citation>
    <scope>NUCLEOTIDE SEQUENCE</scope>
    <source>
        <strain evidence="1">SP5</strain>
    </source>
</reference>
<evidence type="ECO:0000313" key="1">
    <source>
        <dbReference type="EMBL" id="OWK38936.1"/>
    </source>
</evidence>
<protein>
    <submittedName>
        <fullName evidence="2">DUF433 domain-containing protein</fullName>
    </submittedName>
</protein>
<name>A0A225DNA0_9BACT</name>
<dbReference type="InterPro" id="IPR009057">
    <property type="entry name" value="Homeodomain-like_sf"/>
</dbReference>
<dbReference type="EMBL" id="NIDE01000012">
    <property type="protein sequence ID" value="OWK38970.1"/>
    <property type="molecule type" value="Genomic_DNA"/>
</dbReference>
<dbReference type="SUPFAM" id="SSF46689">
    <property type="entry name" value="Homeodomain-like"/>
    <property type="match status" value="1"/>
</dbReference>
<dbReference type="RefSeq" id="WP_088257180.1">
    <property type="nucleotide sequence ID" value="NZ_NIDE01000012.1"/>
</dbReference>
<evidence type="ECO:0000313" key="3">
    <source>
        <dbReference type="Proteomes" id="UP000214646"/>
    </source>
</evidence>
<comment type="caution">
    <text evidence="1">The sequence shown here is derived from an EMBL/GenBank/DDBJ whole genome shotgun (WGS) entry which is preliminary data.</text>
</comment>
<dbReference type="InterPro" id="IPR036388">
    <property type="entry name" value="WH-like_DNA-bd_sf"/>
</dbReference>
<accession>A0A225DNA0</accession>
<dbReference type="InterPro" id="IPR007367">
    <property type="entry name" value="DUF433"/>
</dbReference>
<dbReference type="PANTHER" id="PTHR34849:SF4">
    <property type="entry name" value="SLR1209 PROTEIN"/>
    <property type="match status" value="1"/>
</dbReference>
<dbReference type="EMBL" id="NIDE01000012">
    <property type="protein sequence ID" value="OWK38936.1"/>
    <property type="molecule type" value="Genomic_DNA"/>
</dbReference>
<reference evidence="3" key="1">
    <citation type="submission" date="2017-06" db="EMBL/GenBank/DDBJ databases">
        <title>Genome analysis of Fimbriiglobus ruber SP5, the first member of the order Planctomycetales with confirmed chitinolytic capability.</title>
        <authorList>
            <person name="Ravin N.V."/>
            <person name="Rakitin A.L."/>
            <person name="Ivanova A.A."/>
            <person name="Beletsky A.V."/>
            <person name="Kulichevskaya I.S."/>
            <person name="Mardanov A.V."/>
            <person name="Dedysh S.N."/>
        </authorList>
    </citation>
    <scope>NUCLEOTIDE SEQUENCE [LARGE SCALE GENOMIC DNA]</scope>
    <source>
        <strain evidence="3">SP5</strain>
    </source>
</reference>
<dbReference type="OrthoDB" id="288721at2"/>
<dbReference type="Proteomes" id="UP000214646">
    <property type="component" value="Unassembled WGS sequence"/>
</dbReference>